<evidence type="ECO:0000313" key="2">
    <source>
        <dbReference type="Proteomes" id="UP001642464"/>
    </source>
</evidence>
<organism evidence="1 2">
    <name type="scientific">Durusdinium trenchii</name>
    <dbReference type="NCBI Taxonomy" id="1381693"/>
    <lineage>
        <taxon>Eukaryota</taxon>
        <taxon>Sar</taxon>
        <taxon>Alveolata</taxon>
        <taxon>Dinophyceae</taxon>
        <taxon>Suessiales</taxon>
        <taxon>Symbiodiniaceae</taxon>
        <taxon>Durusdinium</taxon>
    </lineage>
</organism>
<proteinExistence type="predicted"/>
<name>A0ABP0QAX2_9DINO</name>
<comment type="caution">
    <text evidence="1">The sequence shown here is derived from an EMBL/GenBank/DDBJ whole genome shotgun (WGS) entry which is preliminary data.</text>
</comment>
<evidence type="ECO:0000313" key="1">
    <source>
        <dbReference type="EMBL" id="CAK9084640.1"/>
    </source>
</evidence>
<dbReference type="EMBL" id="CAXAMM010039197">
    <property type="protein sequence ID" value="CAK9084640.1"/>
    <property type="molecule type" value="Genomic_DNA"/>
</dbReference>
<gene>
    <name evidence="1" type="ORF">SCF082_LOCUS40144</name>
</gene>
<reference evidence="1 2" key="1">
    <citation type="submission" date="2024-02" db="EMBL/GenBank/DDBJ databases">
        <authorList>
            <person name="Chen Y."/>
            <person name="Shah S."/>
            <person name="Dougan E. K."/>
            <person name="Thang M."/>
            <person name="Chan C."/>
        </authorList>
    </citation>
    <scope>NUCLEOTIDE SEQUENCE [LARGE SCALE GENOMIC DNA]</scope>
</reference>
<sequence>LVLLKSFDRFIWKACVSMKELKKLQRFERSTKQGMEPQKKVEELQTCVPMTSCFDFHQKKLMPLRMSRQWFDYMVKDIFKMW</sequence>
<accession>A0ABP0QAX2</accession>
<feature type="non-terminal residue" evidence="1">
    <location>
        <position position="1"/>
    </location>
</feature>
<feature type="non-terminal residue" evidence="1">
    <location>
        <position position="82"/>
    </location>
</feature>
<keyword evidence="2" id="KW-1185">Reference proteome</keyword>
<dbReference type="Proteomes" id="UP001642464">
    <property type="component" value="Unassembled WGS sequence"/>
</dbReference>
<protein>
    <submittedName>
        <fullName evidence="1">Uncharacterized protein</fullName>
    </submittedName>
</protein>